<evidence type="ECO:0000313" key="3">
    <source>
        <dbReference type="EMBL" id="OIW29383.1"/>
    </source>
</evidence>
<feature type="compositionally biased region" description="Basic and acidic residues" evidence="1">
    <location>
        <begin position="248"/>
        <end position="257"/>
    </location>
</feature>
<protein>
    <submittedName>
        <fullName evidence="3">Uncharacterized protein</fullName>
    </submittedName>
</protein>
<evidence type="ECO:0000256" key="1">
    <source>
        <dbReference type="SAM" id="MobiDB-lite"/>
    </source>
</evidence>
<reference evidence="3 4" key="1">
    <citation type="submission" date="2016-10" db="EMBL/GenBank/DDBJ databases">
        <title>Draft genome sequence of Coniochaeta ligniaria NRRL30616, a lignocellulolytic fungus for bioabatement of inhibitors in plant biomass hydrolysates.</title>
        <authorList>
            <consortium name="DOE Joint Genome Institute"/>
            <person name="Jimenez D.J."/>
            <person name="Hector R.E."/>
            <person name="Riley R."/>
            <person name="Sun H."/>
            <person name="Grigoriev I.V."/>
            <person name="Van Elsas J.D."/>
            <person name="Nichols N.N."/>
        </authorList>
    </citation>
    <scope>NUCLEOTIDE SEQUENCE [LARGE SCALE GENOMIC DNA]</scope>
    <source>
        <strain evidence="3 4">NRRL 30616</strain>
    </source>
</reference>
<dbReference type="AlphaFoldDB" id="A0A1J7IP32"/>
<dbReference type="STRING" id="1408157.A0A1J7IP32"/>
<feature type="compositionally biased region" description="Basic and acidic residues" evidence="1">
    <location>
        <begin position="207"/>
        <end position="219"/>
    </location>
</feature>
<keyword evidence="2" id="KW-1133">Transmembrane helix</keyword>
<keyword evidence="2" id="KW-0472">Membrane</keyword>
<dbReference type="InParanoid" id="A0A1J7IP32"/>
<proteinExistence type="predicted"/>
<organism evidence="3 4">
    <name type="scientific">Coniochaeta ligniaria NRRL 30616</name>
    <dbReference type="NCBI Taxonomy" id="1408157"/>
    <lineage>
        <taxon>Eukaryota</taxon>
        <taxon>Fungi</taxon>
        <taxon>Dikarya</taxon>
        <taxon>Ascomycota</taxon>
        <taxon>Pezizomycotina</taxon>
        <taxon>Sordariomycetes</taxon>
        <taxon>Sordariomycetidae</taxon>
        <taxon>Coniochaetales</taxon>
        <taxon>Coniochaetaceae</taxon>
        <taxon>Coniochaeta</taxon>
    </lineage>
</organism>
<feature type="region of interest" description="Disordered" evidence="1">
    <location>
        <begin position="105"/>
        <end position="269"/>
    </location>
</feature>
<accession>A0A1J7IP32</accession>
<keyword evidence="4" id="KW-1185">Reference proteome</keyword>
<feature type="compositionally biased region" description="Low complexity" evidence="1">
    <location>
        <begin position="123"/>
        <end position="132"/>
    </location>
</feature>
<keyword evidence="2" id="KW-0812">Transmembrane</keyword>
<dbReference type="OrthoDB" id="4564838at2759"/>
<evidence type="ECO:0000256" key="2">
    <source>
        <dbReference type="SAM" id="Phobius"/>
    </source>
</evidence>
<dbReference type="Proteomes" id="UP000182658">
    <property type="component" value="Unassembled WGS sequence"/>
</dbReference>
<feature type="transmembrane region" description="Helical" evidence="2">
    <location>
        <begin position="49"/>
        <end position="75"/>
    </location>
</feature>
<name>A0A1J7IP32_9PEZI</name>
<gene>
    <name evidence="3" type="ORF">CONLIGDRAFT_322879</name>
</gene>
<feature type="transmembrane region" description="Helical" evidence="2">
    <location>
        <begin position="12"/>
        <end position="29"/>
    </location>
</feature>
<dbReference type="EMBL" id="KV875097">
    <property type="protein sequence ID" value="OIW29383.1"/>
    <property type="molecule type" value="Genomic_DNA"/>
</dbReference>
<evidence type="ECO:0000313" key="4">
    <source>
        <dbReference type="Proteomes" id="UP000182658"/>
    </source>
</evidence>
<sequence>MPRRVHLPADGLICLLVAASIAGFWVGLYDDGYWYTPSPAGWYFDKGKTSQYIVVSVFLVILLLIHAVFFCFLLCSRQFRKNRHIPTPRIMYLPDTGEAVVVLSRPYPPEPSHQQPQIPSPLPAVELAPLPVTDGDANLPSPVPLQPTPVAEPRATHSPTAGPPQVPTLALGSGWKGSSLQTMPPRKPLPGPKSTGTHYATPWPPDHVPDEAERARAARGESQAQWMTLAESALELGKQTGNPVTGDPAREGEKSDLFRGTGVSTARKP</sequence>